<dbReference type="AlphaFoldDB" id="A0A0E9QAI6"/>
<name>A0A0E9QAI6_ANGAN</name>
<reference evidence="1" key="1">
    <citation type="submission" date="2014-11" db="EMBL/GenBank/DDBJ databases">
        <authorList>
            <person name="Amaro Gonzalez C."/>
        </authorList>
    </citation>
    <scope>NUCLEOTIDE SEQUENCE</scope>
</reference>
<organism evidence="1">
    <name type="scientific">Anguilla anguilla</name>
    <name type="common">European freshwater eel</name>
    <name type="synonym">Muraena anguilla</name>
    <dbReference type="NCBI Taxonomy" id="7936"/>
    <lineage>
        <taxon>Eukaryota</taxon>
        <taxon>Metazoa</taxon>
        <taxon>Chordata</taxon>
        <taxon>Craniata</taxon>
        <taxon>Vertebrata</taxon>
        <taxon>Euteleostomi</taxon>
        <taxon>Actinopterygii</taxon>
        <taxon>Neopterygii</taxon>
        <taxon>Teleostei</taxon>
        <taxon>Anguilliformes</taxon>
        <taxon>Anguillidae</taxon>
        <taxon>Anguilla</taxon>
    </lineage>
</organism>
<accession>A0A0E9QAI6</accession>
<reference evidence="1" key="2">
    <citation type="journal article" date="2015" name="Fish Shellfish Immunol.">
        <title>Early steps in the European eel (Anguilla anguilla)-Vibrio vulnificus interaction in the gills: Role of the RtxA13 toxin.</title>
        <authorList>
            <person name="Callol A."/>
            <person name="Pajuelo D."/>
            <person name="Ebbesson L."/>
            <person name="Teles M."/>
            <person name="MacKenzie S."/>
            <person name="Amaro C."/>
        </authorList>
    </citation>
    <scope>NUCLEOTIDE SEQUENCE</scope>
</reference>
<proteinExistence type="predicted"/>
<evidence type="ECO:0000313" key="1">
    <source>
        <dbReference type="EMBL" id="JAH13138.1"/>
    </source>
</evidence>
<dbReference type="EMBL" id="GBXM01095439">
    <property type="protein sequence ID" value="JAH13138.1"/>
    <property type="molecule type" value="Transcribed_RNA"/>
</dbReference>
<sequence>MLNIVISATPGGNWYFLEKIAKY</sequence>
<protein>
    <submittedName>
        <fullName evidence="1">Uncharacterized protein</fullName>
    </submittedName>
</protein>